<dbReference type="GO" id="GO:0016787">
    <property type="term" value="F:hydrolase activity"/>
    <property type="evidence" value="ECO:0007669"/>
    <property type="project" value="UniProtKB-KW"/>
</dbReference>
<dbReference type="InterPro" id="IPR012338">
    <property type="entry name" value="Beta-lactam/transpept-like"/>
</dbReference>
<dbReference type="PANTHER" id="PTHR46825:SF9">
    <property type="entry name" value="BETA-LACTAMASE-RELATED DOMAIN-CONTAINING PROTEIN"/>
    <property type="match status" value="1"/>
</dbReference>
<keyword evidence="1" id="KW-0732">Signal</keyword>
<dbReference type="Proteomes" id="UP000276542">
    <property type="component" value="Unassembled WGS sequence"/>
</dbReference>
<dbReference type="RefSeq" id="WP_120059566.1">
    <property type="nucleotide sequence ID" value="NZ_QYRP01000002.1"/>
</dbReference>
<keyword evidence="3" id="KW-0378">Hydrolase</keyword>
<protein>
    <submittedName>
        <fullName evidence="3">Class C beta-lactamase-related serine hydrolase</fullName>
    </submittedName>
</protein>
<feature type="signal peptide" evidence="1">
    <location>
        <begin position="1"/>
        <end position="30"/>
    </location>
</feature>
<dbReference type="AlphaFoldDB" id="A0A3A5H4N1"/>
<keyword evidence="4" id="KW-1185">Reference proteome</keyword>
<comment type="caution">
    <text evidence="3">The sequence shown here is derived from an EMBL/GenBank/DDBJ whole genome shotgun (WGS) entry which is preliminary data.</text>
</comment>
<evidence type="ECO:0000313" key="4">
    <source>
        <dbReference type="Proteomes" id="UP000276542"/>
    </source>
</evidence>
<feature type="domain" description="Beta-lactamase-related" evidence="2">
    <location>
        <begin position="50"/>
        <end position="383"/>
    </location>
</feature>
<dbReference type="Gene3D" id="3.40.710.10">
    <property type="entry name" value="DD-peptidase/beta-lactamase superfamily"/>
    <property type="match status" value="1"/>
</dbReference>
<dbReference type="OrthoDB" id="3325701at2"/>
<proteinExistence type="predicted"/>
<dbReference type="SUPFAM" id="SSF56601">
    <property type="entry name" value="beta-lactamase/transpeptidase-like"/>
    <property type="match status" value="1"/>
</dbReference>
<dbReference type="InterPro" id="IPR050491">
    <property type="entry name" value="AmpC-like"/>
</dbReference>
<dbReference type="PANTHER" id="PTHR46825">
    <property type="entry name" value="D-ALANYL-D-ALANINE-CARBOXYPEPTIDASE/ENDOPEPTIDASE AMPH"/>
    <property type="match status" value="1"/>
</dbReference>
<evidence type="ECO:0000259" key="2">
    <source>
        <dbReference type="Pfam" id="PF00144"/>
    </source>
</evidence>
<organism evidence="3 4">
    <name type="scientific">Nocardioides cavernaquae</name>
    <dbReference type="NCBI Taxonomy" id="2321396"/>
    <lineage>
        <taxon>Bacteria</taxon>
        <taxon>Bacillati</taxon>
        <taxon>Actinomycetota</taxon>
        <taxon>Actinomycetes</taxon>
        <taxon>Propionibacteriales</taxon>
        <taxon>Nocardioidaceae</taxon>
        <taxon>Nocardioides</taxon>
    </lineage>
</organism>
<reference evidence="4" key="1">
    <citation type="submission" date="2018-09" db="EMBL/GenBank/DDBJ databases">
        <authorList>
            <person name="Zhu H."/>
        </authorList>
    </citation>
    <scope>NUCLEOTIDE SEQUENCE [LARGE SCALE GENOMIC DNA]</scope>
    <source>
        <strain evidence="4">K1W22B-1</strain>
    </source>
</reference>
<feature type="chain" id="PRO_5017317420" evidence="1">
    <location>
        <begin position="31"/>
        <end position="402"/>
    </location>
</feature>
<evidence type="ECO:0000313" key="3">
    <source>
        <dbReference type="EMBL" id="RJS45666.1"/>
    </source>
</evidence>
<dbReference type="EMBL" id="QYRP01000002">
    <property type="protein sequence ID" value="RJS45666.1"/>
    <property type="molecule type" value="Genomic_DNA"/>
</dbReference>
<accession>A0A3A5H4N1</accession>
<gene>
    <name evidence="3" type="ORF">D4739_05160</name>
</gene>
<evidence type="ECO:0000256" key="1">
    <source>
        <dbReference type="SAM" id="SignalP"/>
    </source>
</evidence>
<dbReference type="InterPro" id="IPR001466">
    <property type="entry name" value="Beta-lactam-related"/>
</dbReference>
<name>A0A3A5H4N1_9ACTN</name>
<sequence>MKIRTALATTLTSAALASAIGAALPSAAHADGLPLANTQASVSEMRTSVATQMQGRAFGWQLAISQNGALKAADAGGFAISAADNNGVAVPMQAGMQMELASVTKNVTAVATMKLLRRNGLTPETLVWPYLPKGWDVTKFKQVRFRHLLTHTSGINQALAAMANPPSNNSWAAMQVVVENGTTVDSQRAYKNANFALLRVIDAELWNRSGGKKYSNAAEELPITAANHTAYVLEFMTEHIFKPAAIAGIGCITPGTTTGVRSYPLNATQASTGVVLGTSSAECAGARGLAMSSAQLVQYLSKLRAGTIITQADLDWMDEFRAGWNEDSNGGDGGQFGVPDGVADNFRSPGAYWHGGDLLGSRELHTCAMTFDDGTQATLLVNSELTSGTQCGVLLKAWYEAK</sequence>
<dbReference type="Pfam" id="PF00144">
    <property type="entry name" value="Beta-lactamase"/>
    <property type="match status" value="1"/>
</dbReference>